<dbReference type="EMBL" id="JASJQH010007057">
    <property type="protein sequence ID" value="KAK9719230.1"/>
    <property type="molecule type" value="Genomic_DNA"/>
</dbReference>
<feature type="compositionally biased region" description="Basic and acidic residues" evidence="8">
    <location>
        <begin position="9"/>
        <end position="18"/>
    </location>
</feature>
<feature type="region of interest" description="Disordered" evidence="8">
    <location>
        <begin position="350"/>
        <end position="479"/>
    </location>
</feature>
<feature type="region of interest" description="Disordered" evidence="8">
    <location>
        <begin position="230"/>
        <end position="338"/>
    </location>
</feature>
<evidence type="ECO:0000256" key="4">
    <source>
        <dbReference type="ARBA" id="ARBA00023125"/>
    </source>
</evidence>
<evidence type="ECO:0000256" key="8">
    <source>
        <dbReference type="SAM" id="MobiDB-lite"/>
    </source>
</evidence>
<feature type="compositionally biased region" description="Gly residues" evidence="8">
    <location>
        <begin position="68"/>
        <end position="79"/>
    </location>
</feature>
<comment type="function">
    <text evidence="7">TFIIF is a general transcription initiation factor that binds to RNA polymerase II and helps to recruit it to the initiation complex in collaboration with TFIIB. It promotes transcription elongation.</text>
</comment>
<gene>
    <name evidence="9" type="primary">TFG1_1</name>
    <name evidence="9" type="ORF">K7432_004951</name>
</gene>
<reference evidence="9 10" key="1">
    <citation type="submission" date="2023-04" db="EMBL/GenBank/DDBJ databases">
        <title>Genome of Basidiobolus ranarum AG-B5.</title>
        <authorList>
            <person name="Stajich J.E."/>
            <person name="Carter-House D."/>
            <person name="Gryganskyi A."/>
        </authorList>
    </citation>
    <scope>NUCLEOTIDE SEQUENCE [LARGE SCALE GENOMIC DNA]</scope>
    <source>
        <strain evidence="9 10">AG-B5</strain>
    </source>
</reference>
<name>A0ABR2W3Y4_9FUNG</name>
<keyword evidence="5 7" id="KW-0804">Transcription</keyword>
<feature type="compositionally biased region" description="Low complexity" evidence="8">
    <location>
        <begin position="405"/>
        <end position="414"/>
    </location>
</feature>
<evidence type="ECO:0000256" key="2">
    <source>
        <dbReference type="ARBA" id="ARBA00005249"/>
    </source>
</evidence>
<comment type="similarity">
    <text evidence="2 7">Belongs to the TFIIF alpha subunit family.</text>
</comment>
<dbReference type="PANTHER" id="PTHR13011">
    <property type="entry name" value="TFIIF-ALPHA"/>
    <property type="match status" value="1"/>
</dbReference>
<dbReference type="Pfam" id="PF05793">
    <property type="entry name" value="TFIIF_alpha"/>
    <property type="match status" value="1"/>
</dbReference>
<dbReference type="InterPro" id="IPR011039">
    <property type="entry name" value="TFIIF_interaction"/>
</dbReference>
<keyword evidence="3 7" id="KW-0805">Transcription regulation</keyword>
<evidence type="ECO:0000256" key="7">
    <source>
        <dbReference type="RuleBase" id="RU366044"/>
    </source>
</evidence>
<feature type="region of interest" description="Disordered" evidence="8">
    <location>
        <begin position="62"/>
        <end position="110"/>
    </location>
</feature>
<keyword evidence="4 7" id="KW-0238">DNA-binding</keyword>
<dbReference type="InterPro" id="IPR008851">
    <property type="entry name" value="TFIIF-alpha"/>
</dbReference>
<accession>A0ABR2W3Y4</accession>
<feature type="compositionally biased region" description="Acidic residues" evidence="8">
    <location>
        <begin position="356"/>
        <end position="376"/>
    </location>
</feature>
<evidence type="ECO:0000256" key="1">
    <source>
        <dbReference type="ARBA" id="ARBA00004123"/>
    </source>
</evidence>
<comment type="subcellular location">
    <subcellularLocation>
        <location evidence="1 7">Nucleus</location>
    </subcellularLocation>
</comment>
<proteinExistence type="inferred from homology"/>
<evidence type="ECO:0000256" key="5">
    <source>
        <dbReference type="ARBA" id="ARBA00023163"/>
    </source>
</evidence>
<feature type="compositionally biased region" description="Acidic residues" evidence="8">
    <location>
        <begin position="281"/>
        <end position="303"/>
    </location>
</feature>
<keyword evidence="6 7" id="KW-0539">Nucleus</keyword>
<evidence type="ECO:0000256" key="3">
    <source>
        <dbReference type="ARBA" id="ARBA00023015"/>
    </source>
</evidence>
<feature type="compositionally biased region" description="Basic and acidic residues" evidence="8">
    <location>
        <begin position="452"/>
        <end position="468"/>
    </location>
</feature>
<organism evidence="9 10">
    <name type="scientific">Basidiobolus ranarum</name>
    <dbReference type="NCBI Taxonomy" id="34480"/>
    <lineage>
        <taxon>Eukaryota</taxon>
        <taxon>Fungi</taxon>
        <taxon>Fungi incertae sedis</taxon>
        <taxon>Zoopagomycota</taxon>
        <taxon>Entomophthoromycotina</taxon>
        <taxon>Basidiobolomycetes</taxon>
        <taxon>Basidiobolales</taxon>
        <taxon>Basidiobolaceae</taxon>
        <taxon>Basidiobolus</taxon>
    </lineage>
</organism>
<feature type="compositionally biased region" description="Basic and acidic residues" evidence="8">
    <location>
        <begin position="304"/>
        <end position="313"/>
    </location>
</feature>
<feature type="compositionally biased region" description="Low complexity" evidence="8">
    <location>
        <begin position="80"/>
        <end position="99"/>
    </location>
</feature>
<feature type="compositionally biased region" description="Basic and acidic residues" evidence="8">
    <location>
        <begin position="377"/>
        <end position="391"/>
    </location>
</feature>
<dbReference type="Proteomes" id="UP001479436">
    <property type="component" value="Unassembled WGS sequence"/>
</dbReference>
<keyword evidence="10" id="KW-1185">Reference proteome</keyword>
<evidence type="ECO:0000256" key="6">
    <source>
        <dbReference type="ARBA" id="ARBA00023242"/>
    </source>
</evidence>
<sequence length="537" mass="59702">MSNTQGISQRKDFTEHRLVSGSRKSVYNILKFHGSKPVKLGEFNQPIKLVRKKVKEEVHTLTMEDGTGEGTSGPNGGGYNSNTNTTSNSNPNTTPGAPGVSSADPTIIAPYGNASRNKQMLFKKRTKQVFPTDELSRKIKEQEAKPWVLEDTDHTNHWSGVLEGGQQSNYYLFICTDEGFQVVPAHKWYKFNQKLTYATLTIEEAEEQLIRAQKKDSDRWMMRKRLVSKLDGEGGEDEEPKSGKKLKLVDHDDNQFFEEDDDDGKKKRGGGGGASKHGDIDEMDFDEEFQDDEEAPPELDGDQEETKENEQSRQKAKAVVASEDEEEEEEDAEELSAAGKDLKKALRTLEKNAAYDSDDNENPYLSEEEEEEEVEENKENKESSDDKKGKAPENSPTPVPPVKKPLPANLLKKGVPPPKPSKPSGIFTPKNGAASKVVRPAVGKANATARLAEAKKRKEESDESEKKSVAVTHNGGSDSNLITEAEITELIRNNRLSTKDLITKVKKKLKADSRNKQLISTIVKKVATTKDGFLELK</sequence>
<evidence type="ECO:0000313" key="10">
    <source>
        <dbReference type="Proteomes" id="UP001479436"/>
    </source>
</evidence>
<dbReference type="PANTHER" id="PTHR13011:SF0">
    <property type="entry name" value="GENERAL TRANSCRIPTION FACTOR IIF SUBUNIT 1"/>
    <property type="match status" value="1"/>
</dbReference>
<feature type="region of interest" description="Disordered" evidence="8">
    <location>
        <begin position="1"/>
        <end position="20"/>
    </location>
</feature>
<feature type="compositionally biased region" description="Pro residues" evidence="8">
    <location>
        <begin position="395"/>
        <end position="404"/>
    </location>
</feature>
<dbReference type="SUPFAM" id="SSF50916">
    <property type="entry name" value="Rap30/74 interaction domains"/>
    <property type="match status" value="1"/>
</dbReference>
<feature type="compositionally biased region" description="Acidic residues" evidence="8">
    <location>
        <begin position="322"/>
        <end position="334"/>
    </location>
</feature>
<protein>
    <recommendedName>
        <fullName evidence="7">Transcription initiation factor IIF subunit alpha</fullName>
    </recommendedName>
</protein>
<evidence type="ECO:0000313" key="9">
    <source>
        <dbReference type="EMBL" id="KAK9719230.1"/>
    </source>
</evidence>
<comment type="caution">
    <text evidence="9">The sequence shown here is derived from an EMBL/GenBank/DDBJ whole genome shotgun (WGS) entry which is preliminary data.</text>
</comment>